<evidence type="ECO:0000256" key="7">
    <source>
        <dbReference type="SAM" id="Phobius"/>
    </source>
</evidence>
<proteinExistence type="predicted"/>
<dbReference type="InterPro" id="IPR000515">
    <property type="entry name" value="MetI-like"/>
</dbReference>
<evidence type="ECO:0000256" key="6">
    <source>
        <dbReference type="ARBA" id="ARBA00023136"/>
    </source>
</evidence>
<dbReference type="AlphaFoldDB" id="A0A6J6G885"/>
<dbReference type="InterPro" id="IPR035906">
    <property type="entry name" value="MetI-like_sf"/>
</dbReference>
<dbReference type="PANTHER" id="PTHR43163:SF6">
    <property type="entry name" value="DIPEPTIDE TRANSPORT SYSTEM PERMEASE PROTEIN DPPB-RELATED"/>
    <property type="match status" value="1"/>
</dbReference>
<evidence type="ECO:0000259" key="8">
    <source>
        <dbReference type="PROSITE" id="PS50928"/>
    </source>
</evidence>
<evidence type="ECO:0000256" key="1">
    <source>
        <dbReference type="ARBA" id="ARBA00004651"/>
    </source>
</evidence>
<dbReference type="Pfam" id="PF00528">
    <property type="entry name" value="BPD_transp_1"/>
    <property type="match status" value="1"/>
</dbReference>
<dbReference type="Pfam" id="PF19300">
    <property type="entry name" value="BPD_transp_1_N"/>
    <property type="match status" value="1"/>
</dbReference>
<name>A0A6J6G885_9ZZZZ</name>
<gene>
    <name evidence="9" type="ORF">UFOPK1795_00706</name>
    <name evidence="10" type="ORF">UFOPK2275_00492</name>
</gene>
<evidence type="ECO:0000313" key="9">
    <source>
        <dbReference type="EMBL" id="CAB4592998.1"/>
    </source>
</evidence>
<keyword evidence="3" id="KW-1003">Cell membrane</keyword>
<dbReference type="PROSITE" id="PS50928">
    <property type="entry name" value="ABC_TM1"/>
    <property type="match status" value="1"/>
</dbReference>
<protein>
    <submittedName>
        <fullName evidence="9">Unannotated protein</fullName>
    </submittedName>
</protein>
<feature type="transmembrane region" description="Helical" evidence="7">
    <location>
        <begin position="103"/>
        <end position="123"/>
    </location>
</feature>
<evidence type="ECO:0000256" key="2">
    <source>
        <dbReference type="ARBA" id="ARBA00022448"/>
    </source>
</evidence>
<feature type="transmembrane region" description="Helical" evidence="7">
    <location>
        <begin position="183"/>
        <end position="202"/>
    </location>
</feature>
<keyword evidence="2" id="KW-0813">Transport</keyword>
<dbReference type="InterPro" id="IPR045621">
    <property type="entry name" value="BPD_transp_1_N"/>
</dbReference>
<dbReference type="GO" id="GO:0005886">
    <property type="term" value="C:plasma membrane"/>
    <property type="evidence" value="ECO:0007669"/>
    <property type="project" value="UniProtKB-SubCell"/>
</dbReference>
<feature type="transmembrane region" description="Helical" evidence="7">
    <location>
        <begin position="135"/>
        <end position="163"/>
    </location>
</feature>
<dbReference type="CDD" id="cd06261">
    <property type="entry name" value="TM_PBP2"/>
    <property type="match status" value="1"/>
</dbReference>
<dbReference type="Gene3D" id="1.10.3720.10">
    <property type="entry name" value="MetI-like"/>
    <property type="match status" value="1"/>
</dbReference>
<feature type="transmembrane region" description="Helical" evidence="7">
    <location>
        <begin position="238"/>
        <end position="263"/>
    </location>
</feature>
<dbReference type="EMBL" id="CAEZUG010000035">
    <property type="protein sequence ID" value="CAB4592998.1"/>
    <property type="molecule type" value="Genomic_DNA"/>
</dbReference>
<dbReference type="EMBL" id="CAEZWQ010000042">
    <property type="protein sequence ID" value="CAB4660352.1"/>
    <property type="molecule type" value="Genomic_DNA"/>
</dbReference>
<dbReference type="GO" id="GO:0055085">
    <property type="term" value="P:transmembrane transport"/>
    <property type="evidence" value="ECO:0007669"/>
    <property type="project" value="InterPro"/>
</dbReference>
<keyword evidence="5 7" id="KW-1133">Transmembrane helix</keyword>
<organism evidence="9">
    <name type="scientific">freshwater metagenome</name>
    <dbReference type="NCBI Taxonomy" id="449393"/>
    <lineage>
        <taxon>unclassified sequences</taxon>
        <taxon>metagenomes</taxon>
        <taxon>ecological metagenomes</taxon>
    </lineage>
</organism>
<keyword evidence="4 7" id="KW-0812">Transmembrane</keyword>
<feature type="transmembrane region" description="Helical" evidence="7">
    <location>
        <begin position="12"/>
        <end position="30"/>
    </location>
</feature>
<reference evidence="9" key="1">
    <citation type="submission" date="2020-05" db="EMBL/GenBank/DDBJ databases">
        <authorList>
            <person name="Chiriac C."/>
            <person name="Salcher M."/>
            <person name="Ghai R."/>
            <person name="Kavagutti S V."/>
        </authorList>
    </citation>
    <scope>NUCLEOTIDE SEQUENCE</scope>
</reference>
<evidence type="ECO:0000256" key="4">
    <source>
        <dbReference type="ARBA" id="ARBA00022692"/>
    </source>
</evidence>
<comment type="subcellular location">
    <subcellularLocation>
        <location evidence="1">Cell membrane</location>
        <topology evidence="1">Multi-pass membrane protein</topology>
    </subcellularLocation>
</comment>
<dbReference type="SUPFAM" id="SSF161098">
    <property type="entry name" value="MetI-like"/>
    <property type="match status" value="1"/>
</dbReference>
<sequence length="320" mass="34500">MTKFILRRAASSAIVLVLSVVTVFLSIRILPGDPVLLKYGAQTGATPAALDALRESAGLNHPMLVQLMIWLGGVVRGDFGTSFISQLPVSELVGQRIPATLELTFFIVVIASILSVLLVLIAIRKPGSATDRFIGYVTSIGFSTPSFIIGIVLVYIFALRWHILPSQGFKSMDLGIVQNLKLMILPAFTGAMVVSPYLIKYLRTSILETRVSSYVRTAKGKGLSSSAVLFRHILPNSIVPTLTMLGMIVGFALGGVFVIEYMFAVPGIGSLAIESASARDYSVLQGVSVVVIALFIITTFAFDMICGFVDPRQRVLQVKS</sequence>
<evidence type="ECO:0000256" key="5">
    <source>
        <dbReference type="ARBA" id="ARBA00022989"/>
    </source>
</evidence>
<feature type="transmembrane region" description="Helical" evidence="7">
    <location>
        <begin position="283"/>
        <end position="309"/>
    </location>
</feature>
<evidence type="ECO:0000256" key="3">
    <source>
        <dbReference type="ARBA" id="ARBA00022475"/>
    </source>
</evidence>
<evidence type="ECO:0000313" key="10">
    <source>
        <dbReference type="EMBL" id="CAB4660352.1"/>
    </source>
</evidence>
<accession>A0A6J6G885</accession>
<keyword evidence="6 7" id="KW-0472">Membrane</keyword>
<feature type="domain" description="ABC transmembrane type-1" evidence="8">
    <location>
        <begin position="97"/>
        <end position="302"/>
    </location>
</feature>
<dbReference type="PANTHER" id="PTHR43163">
    <property type="entry name" value="DIPEPTIDE TRANSPORT SYSTEM PERMEASE PROTEIN DPPB-RELATED"/>
    <property type="match status" value="1"/>
</dbReference>